<reference evidence="1" key="1">
    <citation type="submission" date="2021-02" db="EMBL/GenBank/DDBJ databases">
        <authorList>
            <person name="Nowell W R."/>
        </authorList>
    </citation>
    <scope>NUCLEOTIDE SEQUENCE</scope>
</reference>
<evidence type="ECO:0000313" key="1">
    <source>
        <dbReference type="EMBL" id="CAF4384987.1"/>
    </source>
</evidence>
<proteinExistence type="predicted"/>
<evidence type="ECO:0000313" key="2">
    <source>
        <dbReference type="Proteomes" id="UP000663836"/>
    </source>
</evidence>
<protein>
    <submittedName>
        <fullName evidence="1">Uncharacterized protein</fullName>
    </submittedName>
</protein>
<sequence>QGLSNNRTKLREYAEELLLLLNYNVGIVAE</sequence>
<dbReference type="EMBL" id="CAJOBD010061698">
    <property type="protein sequence ID" value="CAF4384987.1"/>
    <property type="molecule type" value="Genomic_DNA"/>
</dbReference>
<comment type="caution">
    <text evidence="1">The sequence shown here is derived from an EMBL/GenBank/DDBJ whole genome shotgun (WGS) entry which is preliminary data.</text>
</comment>
<gene>
    <name evidence="1" type="ORF">JBS370_LOCUS42975</name>
</gene>
<dbReference type="AlphaFoldDB" id="A0A820NCD7"/>
<organism evidence="1 2">
    <name type="scientific">Rotaria sordida</name>
    <dbReference type="NCBI Taxonomy" id="392033"/>
    <lineage>
        <taxon>Eukaryota</taxon>
        <taxon>Metazoa</taxon>
        <taxon>Spiralia</taxon>
        <taxon>Gnathifera</taxon>
        <taxon>Rotifera</taxon>
        <taxon>Eurotatoria</taxon>
        <taxon>Bdelloidea</taxon>
        <taxon>Philodinida</taxon>
        <taxon>Philodinidae</taxon>
        <taxon>Rotaria</taxon>
    </lineage>
</organism>
<dbReference type="Proteomes" id="UP000663836">
    <property type="component" value="Unassembled WGS sequence"/>
</dbReference>
<name>A0A820NCD7_9BILA</name>
<feature type="non-terminal residue" evidence="1">
    <location>
        <position position="1"/>
    </location>
</feature>
<accession>A0A820NCD7</accession>